<name>A0A2S7VET5_9VIBR</name>
<reference evidence="1 2" key="1">
    <citation type="submission" date="2016-12" db="EMBL/GenBank/DDBJ databases">
        <title>Diversity of luminous bacteria.</title>
        <authorList>
            <person name="Yoshizawa S."/>
            <person name="Kogure K."/>
        </authorList>
    </citation>
    <scope>NUCLEOTIDE SEQUENCE [LARGE SCALE GENOMIC DNA]</scope>
    <source>
        <strain evidence="1 2">LC2-408</strain>
    </source>
</reference>
<dbReference type="RefSeq" id="WP_004741823.1">
    <property type="nucleotide sequence ID" value="NZ_CP090851.1"/>
</dbReference>
<keyword evidence="2" id="KW-1185">Reference proteome</keyword>
<gene>
    <name evidence="1" type="ORF">BTO10_15135</name>
</gene>
<evidence type="ECO:0000313" key="1">
    <source>
        <dbReference type="EMBL" id="PQJ60676.1"/>
    </source>
</evidence>
<sequence>MKYCPCCSTELIERDDIHICPRNEIGDCYFDGYEQSHIEYHQLKDYPQDSAFDITEVIAD</sequence>
<organism evidence="1 2">
    <name type="scientific">Vibrio chagasii</name>
    <dbReference type="NCBI Taxonomy" id="170679"/>
    <lineage>
        <taxon>Bacteria</taxon>
        <taxon>Pseudomonadati</taxon>
        <taxon>Pseudomonadota</taxon>
        <taxon>Gammaproteobacteria</taxon>
        <taxon>Vibrionales</taxon>
        <taxon>Vibrionaceae</taxon>
        <taxon>Vibrio</taxon>
    </lineage>
</organism>
<dbReference type="Proteomes" id="UP000238707">
    <property type="component" value="Unassembled WGS sequence"/>
</dbReference>
<accession>A0A2S7VET5</accession>
<proteinExistence type="predicted"/>
<dbReference type="AlphaFoldDB" id="A0A2S7VET5"/>
<comment type="caution">
    <text evidence="1">The sequence shown here is derived from an EMBL/GenBank/DDBJ whole genome shotgun (WGS) entry which is preliminary data.</text>
</comment>
<dbReference type="EMBL" id="MSCI01000002">
    <property type="protein sequence ID" value="PQJ60676.1"/>
    <property type="molecule type" value="Genomic_DNA"/>
</dbReference>
<protein>
    <submittedName>
        <fullName evidence="1">Uncharacterized protein</fullName>
    </submittedName>
</protein>
<evidence type="ECO:0000313" key="2">
    <source>
        <dbReference type="Proteomes" id="UP000238707"/>
    </source>
</evidence>